<dbReference type="GO" id="GO:0003723">
    <property type="term" value="F:RNA binding"/>
    <property type="evidence" value="ECO:0007669"/>
    <property type="project" value="UniProtKB-KW"/>
</dbReference>
<dbReference type="PROSITE" id="PS01149">
    <property type="entry name" value="PSI_RSU"/>
    <property type="match status" value="1"/>
</dbReference>
<dbReference type="InterPro" id="IPR036986">
    <property type="entry name" value="S4_RNA-bd_sf"/>
</dbReference>
<dbReference type="CDD" id="cd00165">
    <property type="entry name" value="S4"/>
    <property type="match status" value="1"/>
</dbReference>
<accession>A0A7C5DBC0</accession>
<dbReference type="InterPro" id="IPR018496">
    <property type="entry name" value="PsdUridine_synth_RsuA/RluB_CS"/>
</dbReference>
<dbReference type="InterPro" id="IPR006145">
    <property type="entry name" value="PsdUridine_synth_RsuA/RluA"/>
</dbReference>
<evidence type="ECO:0000313" key="6">
    <source>
        <dbReference type="EMBL" id="HHE05066.1"/>
    </source>
</evidence>
<evidence type="ECO:0000256" key="2">
    <source>
        <dbReference type="ARBA" id="ARBA00023235"/>
    </source>
</evidence>
<dbReference type="NCBIfam" id="TIGR00093">
    <property type="entry name" value="pseudouridine synthase"/>
    <property type="match status" value="1"/>
</dbReference>
<comment type="similarity">
    <text evidence="1 4">Belongs to the pseudouridine synthase RsuA family.</text>
</comment>
<dbReference type="Pfam" id="PF01479">
    <property type="entry name" value="S4"/>
    <property type="match status" value="1"/>
</dbReference>
<evidence type="ECO:0000256" key="1">
    <source>
        <dbReference type="ARBA" id="ARBA00008348"/>
    </source>
</evidence>
<keyword evidence="3" id="KW-0694">RNA-binding</keyword>
<dbReference type="GO" id="GO:0120159">
    <property type="term" value="F:rRNA pseudouridine synthase activity"/>
    <property type="evidence" value="ECO:0007669"/>
    <property type="project" value="UniProtKB-ARBA"/>
</dbReference>
<dbReference type="Gene3D" id="3.10.290.10">
    <property type="entry name" value="RNA-binding S4 domain"/>
    <property type="match status" value="1"/>
</dbReference>
<proteinExistence type="inferred from homology"/>
<dbReference type="InterPro" id="IPR042092">
    <property type="entry name" value="PsdUridine_s_RsuA/RluB/E/F_cat"/>
</dbReference>
<feature type="domain" description="RNA-binding S4" evidence="5">
    <location>
        <begin position="3"/>
        <end position="64"/>
    </location>
</feature>
<dbReference type="Gene3D" id="3.30.70.580">
    <property type="entry name" value="Pseudouridine synthase I, catalytic domain, N-terminal subdomain"/>
    <property type="match status" value="1"/>
</dbReference>
<dbReference type="InterPro" id="IPR000748">
    <property type="entry name" value="PsdUridine_synth_RsuA/RluB/E/F"/>
</dbReference>
<evidence type="ECO:0000256" key="4">
    <source>
        <dbReference type="RuleBase" id="RU003887"/>
    </source>
</evidence>
<dbReference type="Proteomes" id="UP000886110">
    <property type="component" value="Unassembled WGS sequence"/>
</dbReference>
<name>A0A7C5DBC0_UNCW3</name>
<sequence>MKKRLQKIIAEAGICSRRKAEELIKKGEVTINGKVAKLGDKADPDKDEIRVKGKLIKFPEKVYIMLNKPSGYVSTTKGQFGQKTVMELLKGLKIRVFPVGRLDVDTEGLLLLTNDGDFANRVMHPRYGIKKTYFVVLNGELSEKDVKKLKSGIIIDGKRVQIDSIEKKGKHKYRLVIHEGMKRIVKRLFEAIGFRVRYLYRDKIGNLSVGRLPKGKWRKLTERELMLIFSEDFSNSSKKS</sequence>
<dbReference type="GO" id="GO:0000455">
    <property type="term" value="P:enzyme-directed rRNA pseudouridine synthesis"/>
    <property type="evidence" value="ECO:0007669"/>
    <property type="project" value="UniProtKB-ARBA"/>
</dbReference>
<dbReference type="FunFam" id="3.10.290.10:FF:000003">
    <property type="entry name" value="Pseudouridine synthase"/>
    <property type="match status" value="1"/>
</dbReference>
<dbReference type="EC" id="5.4.99.-" evidence="4"/>
<dbReference type="AlphaFoldDB" id="A0A7C5DBC0"/>
<evidence type="ECO:0000259" key="5">
    <source>
        <dbReference type="SMART" id="SM00363"/>
    </source>
</evidence>
<dbReference type="PANTHER" id="PTHR47683">
    <property type="entry name" value="PSEUDOURIDINE SYNTHASE FAMILY PROTEIN-RELATED"/>
    <property type="match status" value="1"/>
</dbReference>
<dbReference type="PROSITE" id="PS50889">
    <property type="entry name" value="S4"/>
    <property type="match status" value="1"/>
</dbReference>
<gene>
    <name evidence="6" type="ORF">ENL19_03270</name>
</gene>
<dbReference type="CDD" id="cd02870">
    <property type="entry name" value="PseudoU_synth_RsuA_like"/>
    <property type="match status" value="1"/>
</dbReference>
<dbReference type="InterPro" id="IPR020103">
    <property type="entry name" value="PsdUridine_synth_cat_dom_sf"/>
</dbReference>
<comment type="caution">
    <text evidence="6">The sequence shown here is derived from an EMBL/GenBank/DDBJ whole genome shotgun (WGS) entry which is preliminary data.</text>
</comment>
<dbReference type="SMART" id="SM00363">
    <property type="entry name" value="S4"/>
    <property type="match status" value="1"/>
</dbReference>
<dbReference type="Gene3D" id="3.30.70.1560">
    <property type="entry name" value="Alpha-L RNA-binding motif"/>
    <property type="match status" value="1"/>
</dbReference>
<dbReference type="InterPro" id="IPR020094">
    <property type="entry name" value="TruA/RsuA/RluB/E/F_N"/>
</dbReference>
<evidence type="ECO:0000256" key="3">
    <source>
        <dbReference type="PROSITE-ProRule" id="PRU00182"/>
    </source>
</evidence>
<dbReference type="InterPro" id="IPR002942">
    <property type="entry name" value="S4_RNA-bd"/>
</dbReference>
<protein>
    <recommendedName>
        <fullName evidence="4">Pseudouridine synthase</fullName>
        <ecNumber evidence="4">5.4.99.-</ecNumber>
    </recommendedName>
</protein>
<organism evidence="6">
    <name type="scientific">candidate division WOR-3 bacterium</name>
    <dbReference type="NCBI Taxonomy" id="2052148"/>
    <lineage>
        <taxon>Bacteria</taxon>
        <taxon>Bacteria division WOR-3</taxon>
    </lineage>
</organism>
<keyword evidence="2 4" id="KW-0413">Isomerase</keyword>
<reference evidence="6" key="1">
    <citation type="journal article" date="2020" name="mSystems">
        <title>Genome- and Community-Level Interaction Insights into Carbon Utilization and Element Cycling Functions of Hydrothermarchaeota in Hydrothermal Sediment.</title>
        <authorList>
            <person name="Zhou Z."/>
            <person name="Liu Y."/>
            <person name="Xu W."/>
            <person name="Pan J."/>
            <person name="Luo Z.H."/>
            <person name="Li M."/>
        </authorList>
    </citation>
    <scope>NUCLEOTIDE SEQUENCE [LARGE SCALE GENOMIC DNA]</scope>
    <source>
        <strain evidence="6">HyVt-74</strain>
    </source>
</reference>
<dbReference type="Pfam" id="PF00849">
    <property type="entry name" value="PseudoU_synth_2"/>
    <property type="match status" value="1"/>
</dbReference>
<dbReference type="EMBL" id="DRTB01000249">
    <property type="protein sequence ID" value="HHE05066.1"/>
    <property type="molecule type" value="Genomic_DNA"/>
</dbReference>
<dbReference type="SUPFAM" id="SSF55120">
    <property type="entry name" value="Pseudouridine synthase"/>
    <property type="match status" value="1"/>
</dbReference>
<dbReference type="InterPro" id="IPR050343">
    <property type="entry name" value="RsuA_PseudoU_synthase"/>
</dbReference>
<dbReference type="PANTHER" id="PTHR47683:SF2">
    <property type="entry name" value="RNA-BINDING S4 DOMAIN-CONTAINING PROTEIN"/>
    <property type="match status" value="1"/>
</dbReference>
<dbReference type="SUPFAM" id="SSF55174">
    <property type="entry name" value="Alpha-L RNA-binding motif"/>
    <property type="match status" value="1"/>
</dbReference>